<evidence type="ECO:0000313" key="2">
    <source>
        <dbReference type="Proteomes" id="UP000325081"/>
    </source>
</evidence>
<name>A0A5A7PAP3_STRAF</name>
<accession>A0A5A7PAP3</accession>
<proteinExistence type="predicted"/>
<gene>
    <name evidence="1" type="ORF">STAS_05686</name>
</gene>
<organism evidence="1 2">
    <name type="scientific">Striga asiatica</name>
    <name type="common">Asiatic witchweed</name>
    <name type="synonym">Buchnera asiatica</name>
    <dbReference type="NCBI Taxonomy" id="4170"/>
    <lineage>
        <taxon>Eukaryota</taxon>
        <taxon>Viridiplantae</taxon>
        <taxon>Streptophyta</taxon>
        <taxon>Embryophyta</taxon>
        <taxon>Tracheophyta</taxon>
        <taxon>Spermatophyta</taxon>
        <taxon>Magnoliopsida</taxon>
        <taxon>eudicotyledons</taxon>
        <taxon>Gunneridae</taxon>
        <taxon>Pentapetalae</taxon>
        <taxon>asterids</taxon>
        <taxon>lamiids</taxon>
        <taxon>Lamiales</taxon>
        <taxon>Orobanchaceae</taxon>
        <taxon>Buchnereae</taxon>
        <taxon>Striga</taxon>
    </lineage>
</organism>
<evidence type="ECO:0000313" key="1">
    <source>
        <dbReference type="EMBL" id="GER29791.1"/>
    </source>
</evidence>
<dbReference type="AlphaFoldDB" id="A0A5A7PAP3"/>
<dbReference type="EMBL" id="BKCP01004283">
    <property type="protein sequence ID" value="GER29791.1"/>
    <property type="molecule type" value="Genomic_DNA"/>
</dbReference>
<reference evidence="2" key="1">
    <citation type="journal article" date="2019" name="Curr. Biol.">
        <title>Genome Sequence of Striga asiatica Provides Insight into the Evolution of Plant Parasitism.</title>
        <authorList>
            <person name="Yoshida S."/>
            <person name="Kim S."/>
            <person name="Wafula E.K."/>
            <person name="Tanskanen J."/>
            <person name="Kim Y.M."/>
            <person name="Honaas L."/>
            <person name="Yang Z."/>
            <person name="Spallek T."/>
            <person name="Conn C.E."/>
            <person name="Ichihashi Y."/>
            <person name="Cheong K."/>
            <person name="Cui S."/>
            <person name="Der J.P."/>
            <person name="Gundlach H."/>
            <person name="Jiao Y."/>
            <person name="Hori C."/>
            <person name="Ishida J.K."/>
            <person name="Kasahara H."/>
            <person name="Kiba T."/>
            <person name="Kim M.S."/>
            <person name="Koo N."/>
            <person name="Laohavisit A."/>
            <person name="Lee Y.H."/>
            <person name="Lumba S."/>
            <person name="McCourt P."/>
            <person name="Mortimer J.C."/>
            <person name="Mutuku J.M."/>
            <person name="Nomura T."/>
            <person name="Sasaki-Sekimoto Y."/>
            <person name="Seto Y."/>
            <person name="Wang Y."/>
            <person name="Wakatake T."/>
            <person name="Sakakibara H."/>
            <person name="Demura T."/>
            <person name="Yamaguchi S."/>
            <person name="Yoneyama K."/>
            <person name="Manabe R.I."/>
            <person name="Nelson D.C."/>
            <person name="Schulman A.H."/>
            <person name="Timko M.P."/>
            <person name="dePamphilis C.W."/>
            <person name="Choi D."/>
            <person name="Shirasu K."/>
        </authorList>
    </citation>
    <scope>NUCLEOTIDE SEQUENCE [LARGE SCALE GENOMIC DNA]</scope>
    <source>
        <strain evidence="2">cv. UVA1</strain>
    </source>
</reference>
<comment type="caution">
    <text evidence="1">The sequence shown here is derived from an EMBL/GenBank/DDBJ whole genome shotgun (WGS) entry which is preliminary data.</text>
</comment>
<keyword evidence="2" id="KW-1185">Reference proteome</keyword>
<protein>
    <submittedName>
        <fullName evidence="1">4-hydroxy-3-methylbut-2-en-1-yl diphosphatesynthase</fullName>
    </submittedName>
</protein>
<sequence length="127" mass="13878">MALAKSEANRAPAKKDLVRLKETPPLTKVLKVVVVEPVGGYKVEWGKVAIPTRLRARLSPQTGKEWIDIRAIAVDPASEQEALRLPDHVIRPSRVENGPGSSRFAASRLAVVESLLPSLTFHDGPRT</sequence>
<dbReference type="Proteomes" id="UP000325081">
    <property type="component" value="Unassembled WGS sequence"/>
</dbReference>